<protein>
    <submittedName>
        <fullName evidence="2">Uncharacterized protein</fullName>
    </submittedName>
</protein>
<evidence type="ECO:0000313" key="4">
    <source>
        <dbReference type="Proteomes" id="UP000619376"/>
    </source>
</evidence>
<reference evidence="1" key="1">
    <citation type="journal article" date="2014" name="Int. J. Syst. Evol. Microbiol.">
        <title>Complete genome of a new Firmicutes species belonging to the dominant human colonic microbiota ('Ruminococcus bicirculans') reveals two chromosomes and a selective capacity to utilize plant glucans.</title>
        <authorList>
            <consortium name="NISC Comparative Sequencing Program"/>
            <person name="Wegmann U."/>
            <person name="Louis P."/>
            <person name="Goesmann A."/>
            <person name="Henrissat B."/>
            <person name="Duncan S.H."/>
            <person name="Flint H.J."/>
        </authorList>
    </citation>
    <scope>NUCLEOTIDE SEQUENCE</scope>
    <source>
        <strain evidence="1">CGMCC 1.18437</strain>
    </source>
</reference>
<reference evidence="2 3" key="3">
    <citation type="submission" date="2020-08" db="EMBL/GenBank/DDBJ databases">
        <title>Genomic Encyclopedia of Type Strains, Phase IV (KMG-IV): sequencing the most valuable type-strain genomes for metagenomic binning, comparative biology and taxonomic classification.</title>
        <authorList>
            <person name="Goeker M."/>
        </authorList>
    </citation>
    <scope>NUCLEOTIDE SEQUENCE [LARGE SCALE GENOMIC DNA]</scope>
    <source>
        <strain evidence="2 3">DSM 27521</strain>
    </source>
</reference>
<evidence type="ECO:0000313" key="3">
    <source>
        <dbReference type="Proteomes" id="UP000539473"/>
    </source>
</evidence>
<dbReference type="EMBL" id="JACHFK010000018">
    <property type="protein sequence ID" value="MBB5379005.1"/>
    <property type="molecule type" value="Genomic_DNA"/>
</dbReference>
<dbReference type="Proteomes" id="UP000539473">
    <property type="component" value="Unassembled WGS sequence"/>
</dbReference>
<sequence>MNDLKTIRVTIIKKLGDRLIEHFAEQPRLYESIFGAKDATLGLYESLLQPTPGPTEQLAAVRRFDARLVTVGRAPLLSSEEWAQLDEADAENLGMLLSIHVHATYRPTITVREWAARRGIPVRTALGWATRGVLPAFQSPPVRGGAWLVAASAPVPDALPEGAAAHRR</sequence>
<dbReference type="RefSeq" id="WP_184115935.1">
    <property type="nucleotide sequence ID" value="NZ_BNAJ01000018.1"/>
</dbReference>
<organism evidence="2 3">
    <name type="scientific">Deinococcus metalli</name>
    <dbReference type="NCBI Taxonomy" id="1141878"/>
    <lineage>
        <taxon>Bacteria</taxon>
        <taxon>Thermotogati</taxon>
        <taxon>Deinococcota</taxon>
        <taxon>Deinococci</taxon>
        <taxon>Deinococcales</taxon>
        <taxon>Deinococcaceae</taxon>
        <taxon>Deinococcus</taxon>
    </lineage>
</organism>
<reference evidence="4" key="2">
    <citation type="journal article" date="2019" name="Int. J. Syst. Evol. Microbiol.">
        <title>The Global Catalogue of Microorganisms (GCM) 10K type strain sequencing project: providing services to taxonomists for standard genome sequencing and annotation.</title>
        <authorList>
            <consortium name="The Broad Institute Genomics Platform"/>
            <consortium name="The Broad Institute Genome Sequencing Center for Infectious Disease"/>
            <person name="Wu L."/>
            <person name="Ma J."/>
        </authorList>
    </citation>
    <scope>NUCLEOTIDE SEQUENCE [LARGE SCALE GENOMIC DNA]</scope>
    <source>
        <strain evidence="4">CGMCC 1.18437</strain>
    </source>
</reference>
<proteinExistence type="predicted"/>
<name>A0A7W8KJE5_9DEIO</name>
<dbReference type="Proteomes" id="UP000619376">
    <property type="component" value="Unassembled WGS sequence"/>
</dbReference>
<evidence type="ECO:0000313" key="1">
    <source>
        <dbReference type="EMBL" id="GHF63420.1"/>
    </source>
</evidence>
<accession>A0A7W8KJE5</accession>
<dbReference type="EMBL" id="BNAJ01000018">
    <property type="protein sequence ID" value="GHF63420.1"/>
    <property type="molecule type" value="Genomic_DNA"/>
</dbReference>
<comment type="caution">
    <text evidence="2">The sequence shown here is derived from an EMBL/GenBank/DDBJ whole genome shotgun (WGS) entry which is preliminary data.</text>
</comment>
<evidence type="ECO:0000313" key="2">
    <source>
        <dbReference type="EMBL" id="MBB5379005.1"/>
    </source>
</evidence>
<gene>
    <name evidence="1" type="ORF">GCM10017781_44200</name>
    <name evidence="2" type="ORF">HNQ07_004515</name>
</gene>
<keyword evidence="4" id="KW-1185">Reference proteome</keyword>
<dbReference type="AlphaFoldDB" id="A0A7W8KJE5"/>
<reference evidence="1" key="4">
    <citation type="submission" date="2024-05" db="EMBL/GenBank/DDBJ databases">
        <authorList>
            <person name="Sun Q."/>
            <person name="Zhou Y."/>
        </authorList>
    </citation>
    <scope>NUCLEOTIDE SEQUENCE</scope>
    <source>
        <strain evidence="1">CGMCC 1.18437</strain>
    </source>
</reference>